<dbReference type="GO" id="GO:0106335">
    <property type="term" value="F:tRNA (5-carboxymethyluridine(34)-5-O)-methyltransferase activity"/>
    <property type="evidence" value="ECO:0007669"/>
    <property type="project" value="TreeGrafter"/>
</dbReference>
<organism evidence="5 6">
    <name type="scientific">Ceraceosorus bombacis</name>
    <dbReference type="NCBI Taxonomy" id="401625"/>
    <lineage>
        <taxon>Eukaryota</taxon>
        <taxon>Fungi</taxon>
        <taxon>Dikarya</taxon>
        <taxon>Basidiomycota</taxon>
        <taxon>Ustilaginomycotina</taxon>
        <taxon>Exobasidiomycetes</taxon>
        <taxon>Ceraceosorales</taxon>
        <taxon>Ceraceosoraceae</taxon>
        <taxon>Ceraceosorus</taxon>
    </lineage>
</organism>
<feature type="region of interest" description="Disordered" evidence="3">
    <location>
        <begin position="128"/>
        <end position="148"/>
    </location>
</feature>
<dbReference type="PANTHER" id="PTHR13069">
    <property type="entry name" value="ALKYLATED DNA REPAIR PROTEIN ALKB HOMOLOG 8"/>
    <property type="match status" value="1"/>
</dbReference>
<feature type="domain" description="Methyltransferase type 11" evidence="4">
    <location>
        <begin position="86"/>
        <end position="189"/>
    </location>
</feature>
<evidence type="ECO:0000313" key="6">
    <source>
        <dbReference type="Proteomes" id="UP000054845"/>
    </source>
</evidence>
<name>A0A0P1BNI9_9BASI</name>
<dbReference type="AlphaFoldDB" id="A0A0P1BNI9"/>
<dbReference type="GO" id="GO:0005737">
    <property type="term" value="C:cytoplasm"/>
    <property type="evidence" value="ECO:0007669"/>
    <property type="project" value="TreeGrafter"/>
</dbReference>
<dbReference type="CDD" id="cd02440">
    <property type="entry name" value="AdoMet_MTases"/>
    <property type="match status" value="1"/>
</dbReference>
<evidence type="ECO:0000256" key="1">
    <source>
        <dbReference type="ARBA" id="ARBA00022603"/>
    </source>
</evidence>
<dbReference type="GO" id="GO:0005634">
    <property type="term" value="C:nucleus"/>
    <property type="evidence" value="ECO:0007669"/>
    <property type="project" value="TreeGrafter"/>
</dbReference>
<dbReference type="GO" id="GO:0030488">
    <property type="term" value="P:tRNA methylation"/>
    <property type="evidence" value="ECO:0007669"/>
    <property type="project" value="TreeGrafter"/>
</dbReference>
<feature type="compositionally biased region" description="Basic and acidic residues" evidence="3">
    <location>
        <begin position="23"/>
        <end position="35"/>
    </location>
</feature>
<dbReference type="Proteomes" id="UP000054845">
    <property type="component" value="Unassembled WGS sequence"/>
</dbReference>
<accession>A0A0P1BNI9</accession>
<dbReference type="GO" id="GO:0002098">
    <property type="term" value="P:tRNA wobble uridine modification"/>
    <property type="evidence" value="ECO:0007669"/>
    <property type="project" value="TreeGrafter"/>
</dbReference>
<keyword evidence="6" id="KW-1185">Reference proteome</keyword>
<dbReference type="InterPro" id="IPR013216">
    <property type="entry name" value="Methyltransf_11"/>
</dbReference>
<dbReference type="STRING" id="401625.A0A0P1BNI9"/>
<dbReference type="SUPFAM" id="SSF53335">
    <property type="entry name" value="S-adenosyl-L-methionine-dependent methyltransferases"/>
    <property type="match status" value="1"/>
</dbReference>
<proteinExistence type="predicted"/>
<dbReference type="InterPro" id="IPR029063">
    <property type="entry name" value="SAM-dependent_MTases_sf"/>
</dbReference>
<dbReference type="InterPro" id="IPR051422">
    <property type="entry name" value="AlkB_tRNA_MeTrf/Diox"/>
</dbReference>
<dbReference type="GO" id="GO:0000049">
    <property type="term" value="F:tRNA binding"/>
    <property type="evidence" value="ECO:0007669"/>
    <property type="project" value="TreeGrafter"/>
</dbReference>
<dbReference type="OrthoDB" id="271595at2759"/>
<evidence type="ECO:0000256" key="2">
    <source>
        <dbReference type="ARBA" id="ARBA00022679"/>
    </source>
</evidence>
<protein>
    <submittedName>
        <fullName evidence="5">Predicted methyltransferase</fullName>
    </submittedName>
</protein>
<dbReference type="PANTHER" id="PTHR13069:SF21">
    <property type="entry name" value="ALKYLATED DNA REPAIR PROTEIN ALKB HOMOLOG 8"/>
    <property type="match status" value="1"/>
</dbReference>
<keyword evidence="2 5" id="KW-0808">Transferase</keyword>
<evidence type="ECO:0000256" key="3">
    <source>
        <dbReference type="SAM" id="MobiDB-lite"/>
    </source>
</evidence>
<evidence type="ECO:0000259" key="4">
    <source>
        <dbReference type="Pfam" id="PF08241"/>
    </source>
</evidence>
<dbReference type="EMBL" id="CCYA01000265">
    <property type="protein sequence ID" value="CEH17699.1"/>
    <property type="molecule type" value="Genomic_DNA"/>
</dbReference>
<sequence>MSHIDASGKAGPSHQARTQARAKASDPKPAPRPEDEAAFDADAFEAGSVHGVYDVIAPHFSSTRHSAWPLIPRFLASMPAGSLGADVGCGNGKYLRSARSACPESLMIGVDRSVPLLELAKSNVEPVTESSSKLRAGPDTNEVSAGDARSSGLRPAIFDFAISIATIHHLSTFERRVDAVKELIPILRPILSHDPDSKIQSCLDGAELREDTILGGPGQFMIYVWALEQKGQERRRFDETEVPKDSVPDNQAALTSAGGIARDQTWSEQQDLMVPWVLQTSAAKKKGASKNVSFDVAKDTPADAEAVSSPVYQRYYHVFRAGSRARGDSKSGC</sequence>
<feature type="region of interest" description="Disordered" evidence="3">
    <location>
        <begin position="1"/>
        <end position="35"/>
    </location>
</feature>
<keyword evidence="1 5" id="KW-0489">Methyltransferase</keyword>
<dbReference type="Pfam" id="PF08241">
    <property type="entry name" value="Methyltransf_11"/>
    <property type="match status" value="1"/>
</dbReference>
<dbReference type="Gene3D" id="3.40.50.150">
    <property type="entry name" value="Vaccinia Virus protein VP39"/>
    <property type="match status" value="1"/>
</dbReference>
<reference evidence="5 6" key="1">
    <citation type="submission" date="2014-09" db="EMBL/GenBank/DDBJ databases">
        <authorList>
            <person name="Magalhaes I.L.F."/>
            <person name="Oliveira U."/>
            <person name="Santos F.R."/>
            <person name="Vidigal T.H.D.A."/>
            <person name="Brescovit A.D."/>
            <person name="Santos A.J."/>
        </authorList>
    </citation>
    <scope>NUCLEOTIDE SEQUENCE [LARGE SCALE GENOMIC DNA]</scope>
</reference>
<evidence type="ECO:0000313" key="5">
    <source>
        <dbReference type="EMBL" id="CEH17699.1"/>
    </source>
</evidence>
<dbReference type="GO" id="GO:0008757">
    <property type="term" value="F:S-adenosylmethionine-dependent methyltransferase activity"/>
    <property type="evidence" value="ECO:0007669"/>
    <property type="project" value="InterPro"/>
</dbReference>